<dbReference type="EMBL" id="CALNXJ010000034">
    <property type="protein sequence ID" value="CAH3140774.1"/>
    <property type="molecule type" value="Genomic_DNA"/>
</dbReference>
<evidence type="ECO:0000256" key="5">
    <source>
        <dbReference type="ARBA" id="ARBA00023157"/>
    </source>
</evidence>
<dbReference type="FunFam" id="3.90.215.10:FF:000001">
    <property type="entry name" value="Tenascin isoform 1"/>
    <property type="match status" value="1"/>
</dbReference>
<evidence type="ECO:0000313" key="9">
    <source>
        <dbReference type="EMBL" id="CAH3140774.1"/>
    </source>
</evidence>
<dbReference type="SUPFAM" id="SSF56496">
    <property type="entry name" value="Fibrinogen C-terminal domain-like"/>
    <property type="match status" value="1"/>
</dbReference>
<dbReference type="GO" id="GO:0005577">
    <property type="term" value="C:fibrinogen complex"/>
    <property type="evidence" value="ECO:0007669"/>
    <property type="project" value="TreeGrafter"/>
</dbReference>
<name>A0AAU9XAE8_9CNID</name>
<comment type="subcellular location">
    <subcellularLocation>
        <location evidence="1">Secreted</location>
    </subcellularLocation>
</comment>
<keyword evidence="2" id="KW-0964">Secreted</keyword>
<organism evidence="9 10">
    <name type="scientific">Pocillopora meandrina</name>
    <dbReference type="NCBI Taxonomy" id="46732"/>
    <lineage>
        <taxon>Eukaryota</taxon>
        <taxon>Metazoa</taxon>
        <taxon>Cnidaria</taxon>
        <taxon>Anthozoa</taxon>
        <taxon>Hexacorallia</taxon>
        <taxon>Scleractinia</taxon>
        <taxon>Astrocoeniina</taxon>
        <taxon>Pocilloporidae</taxon>
        <taxon>Pocillopora</taxon>
    </lineage>
</organism>
<dbReference type="Gene3D" id="3.90.215.10">
    <property type="entry name" value="Gamma Fibrinogen, chain A, domain 1"/>
    <property type="match status" value="1"/>
</dbReference>
<proteinExistence type="predicted"/>
<evidence type="ECO:0000313" key="10">
    <source>
        <dbReference type="Proteomes" id="UP001159428"/>
    </source>
</evidence>
<dbReference type="InterPro" id="IPR037579">
    <property type="entry name" value="FIB_ANG-like"/>
</dbReference>
<dbReference type="GO" id="GO:0030674">
    <property type="term" value="F:protein-macromolecule adaptor activity"/>
    <property type="evidence" value="ECO:0007669"/>
    <property type="project" value="TreeGrafter"/>
</dbReference>
<evidence type="ECO:0000256" key="1">
    <source>
        <dbReference type="ARBA" id="ARBA00004613"/>
    </source>
</evidence>
<keyword evidence="5" id="KW-1015">Disulfide bond</keyword>
<dbReference type="AlphaFoldDB" id="A0AAU9XAE8"/>
<keyword evidence="7" id="KW-0812">Transmembrane</keyword>
<evidence type="ECO:0000256" key="7">
    <source>
        <dbReference type="SAM" id="Phobius"/>
    </source>
</evidence>
<keyword evidence="3" id="KW-0732">Signal</keyword>
<feature type="domain" description="Fibrinogen C-terminal" evidence="8">
    <location>
        <begin position="102"/>
        <end position="320"/>
    </location>
</feature>
<comment type="caution">
    <text evidence="9">The sequence shown here is derived from an EMBL/GenBank/DDBJ whole genome shotgun (WGS) entry which is preliminary data.</text>
</comment>
<dbReference type="PANTHER" id="PTHR47221:SF6">
    <property type="entry name" value="FIBRINOGEN ALPHA CHAIN"/>
    <property type="match status" value="1"/>
</dbReference>
<keyword evidence="6" id="KW-0325">Glycoprotein</keyword>
<dbReference type="PROSITE" id="PS51406">
    <property type="entry name" value="FIBRINOGEN_C_2"/>
    <property type="match status" value="1"/>
</dbReference>
<evidence type="ECO:0000256" key="4">
    <source>
        <dbReference type="ARBA" id="ARBA00023054"/>
    </source>
</evidence>
<protein>
    <recommendedName>
        <fullName evidence="8">Fibrinogen C-terminal domain-containing protein</fullName>
    </recommendedName>
</protein>
<dbReference type="NCBIfam" id="NF040941">
    <property type="entry name" value="GGGWT_bact"/>
    <property type="match status" value="1"/>
</dbReference>
<evidence type="ECO:0000256" key="3">
    <source>
        <dbReference type="ARBA" id="ARBA00022729"/>
    </source>
</evidence>
<evidence type="ECO:0000256" key="6">
    <source>
        <dbReference type="ARBA" id="ARBA00023180"/>
    </source>
</evidence>
<dbReference type="InterPro" id="IPR036056">
    <property type="entry name" value="Fibrinogen-like_C"/>
</dbReference>
<dbReference type="SMART" id="SM00186">
    <property type="entry name" value="FBG"/>
    <property type="match status" value="1"/>
</dbReference>
<keyword evidence="7" id="KW-1133">Transmembrane helix</keyword>
<keyword evidence="7" id="KW-0472">Membrane</keyword>
<dbReference type="Pfam" id="PF00147">
    <property type="entry name" value="Fibrinogen_C"/>
    <property type="match status" value="1"/>
</dbReference>
<gene>
    <name evidence="9" type="ORF">PMEA_00019404</name>
</gene>
<dbReference type="GO" id="GO:0005201">
    <property type="term" value="F:extracellular matrix structural constituent"/>
    <property type="evidence" value="ECO:0007669"/>
    <property type="project" value="TreeGrafter"/>
</dbReference>
<dbReference type="PANTHER" id="PTHR47221">
    <property type="entry name" value="FIBRINOGEN ALPHA CHAIN"/>
    <property type="match status" value="1"/>
</dbReference>
<dbReference type="Proteomes" id="UP001159428">
    <property type="component" value="Unassembled WGS sequence"/>
</dbReference>
<dbReference type="InterPro" id="IPR002181">
    <property type="entry name" value="Fibrinogen_a/b/g_C_dom"/>
</dbReference>
<evidence type="ECO:0000259" key="8">
    <source>
        <dbReference type="PROSITE" id="PS51406"/>
    </source>
</evidence>
<sequence length="321" mass="36574">MTDTQERVVINQNTNGLRFEFLRRLENSFITSERFIYGTIAAVVVVVAVFYHKHAINSHEARFETTVEAIQKLEEKMVRELNVLRGLLVSKETVVLRRWESIAGLSVSKNCAEVYKSGGITSGVYRIKPDGAGPDFEVFCDQKTTNGGWTVVQKRLDGSVLFDRGWSDYKNGFGNLDGEFWLGLEKIHRLTKSPSKLRVDLEDFDGKTSYAEYDLIVVATESKKYQLSVGKYSGKLAGDSLTQHHGYPFSTKDRDHDSHSSNCAEKYKGGWWHIDCYYSNLNGVYRHGEDSVTTFGIRWNSWKGKPQSMKRAEMKIRPVKV</sequence>
<keyword evidence="4" id="KW-0175">Coiled coil</keyword>
<dbReference type="GO" id="GO:0034116">
    <property type="term" value="P:positive regulation of heterotypic cell-cell adhesion"/>
    <property type="evidence" value="ECO:0007669"/>
    <property type="project" value="TreeGrafter"/>
</dbReference>
<feature type="transmembrane region" description="Helical" evidence="7">
    <location>
        <begin position="35"/>
        <end position="52"/>
    </location>
</feature>
<accession>A0AAU9XAE8</accession>
<dbReference type="CDD" id="cd00087">
    <property type="entry name" value="FReD"/>
    <property type="match status" value="1"/>
</dbReference>
<reference evidence="9 10" key="1">
    <citation type="submission" date="2022-05" db="EMBL/GenBank/DDBJ databases">
        <authorList>
            <consortium name="Genoscope - CEA"/>
            <person name="William W."/>
        </authorList>
    </citation>
    <scope>NUCLEOTIDE SEQUENCE [LARGE SCALE GENOMIC DNA]</scope>
</reference>
<evidence type="ECO:0000256" key="2">
    <source>
        <dbReference type="ARBA" id="ARBA00022525"/>
    </source>
</evidence>
<keyword evidence="10" id="KW-1185">Reference proteome</keyword>
<dbReference type="InterPro" id="IPR014716">
    <property type="entry name" value="Fibrinogen_a/b/g_C_1"/>
</dbReference>